<dbReference type="EMBL" id="JARBDR010000903">
    <property type="protein sequence ID" value="KAJ8304187.1"/>
    <property type="molecule type" value="Genomic_DNA"/>
</dbReference>
<proteinExistence type="predicted"/>
<dbReference type="PANTHER" id="PTHR33939">
    <property type="entry name" value="PROTEIN CBG22215"/>
    <property type="match status" value="1"/>
</dbReference>
<dbReference type="PANTHER" id="PTHR33939:SF1">
    <property type="entry name" value="DUF4371 DOMAIN-CONTAINING PROTEIN"/>
    <property type="match status" value="1"/>
</dbReference>
<reference evidence="1 2" key="1">
    <citation type="submission" date="2022-12" db="EMBL/GenBank/DDBJ databases">
        <title>Chromosome-level genome of Tegillarca granosa.</title>
        <authorList>
            <person name="Kim J."/>
        </authorList>
    </citation>
    <scope>NUCLEOTIDE SEQUENCE [LARGE SCALE GENOMIC DNA]</scope>
    <source>
        <strain evidence="1">Teg-2019</strain>
        <tissue evidence="1">Adductor muscle</tissue>
    </source>
</reference>
<keyword evidence="2" id="KW-1185">Reference proteome</keyword>
<protein>
    <recommendedName>
        <fullName evidence="3">Tc1-like transposase DDE domain-containing protein</fullName>
    </recommendedName>
</protein>
<dbReference type="Gene3D" id="3.30.420.10">
    <property type="entry name" value="Ribonuclease H-like superfamily/Ribonuclease H"/>
    <property type="match status" value="1"/>
</dbReference>
<evidence type="ECO:0008006" key="3">
    <source>
        <dbReference type="Google" id="ProtNLM"/>
    </source>
</evidence>
<comment type="caution">
    <text evidence="1">The sequence shown here is derived from an EMBL/GenBank/DDBJ whole genome shotgun (WGS) entry which is preliminary data.</text>
</comment>
<sequence>MSNTSTIARNRKKIMIYYLLVYKDSNNISFIEYCKGGNIRKEKVRGKLLKSINRTIKRTAEAIGIGQNKAIYIVYKSANKTKSENQRKGNCGRKKKLDSFDCEINRNKIHSLFRNKELFSIKSLQNHPSNDLNISYGLLCKSLFELGFRYRKFADCKRLREESFDIINQRCSFLRRIRDFREQKLHIVYLDETWVNAHHGRIFRSKTNSADDHDEMCGRVFIKWFREKLIPSLKEKSVIVLDNATYHNVRVPGTESPTMAMKKADFAQWLTVNGIHFPQNCLKPELLLKNTSLPFNISLTK</sequence>
<evidence type="ECO:0000313" key="1">
    <source>
        <dbReference type="EMBL" id="KAJ8304187.1"/>
    </source>
</evidence>
<dbReference type="Proteomes" id="UP001217089">
    <property type="component" value="Unassembled WGS sequence"/>
</dbReference>
<dbReference type="InterPro" id="IPR036397">
    <property type="entry name" value="RNaseH_sf"/>
</dbReference>
<organism evidence="1 2">
    <name type="scientific">Tegillarca granosa</name>
    <name type="common">Malaysian cockle</name>
    <name type="synonym">Anadara granosa</name>
    <dbReference type="NCBI Taxonomy" id="220873"/>
    <lineage>
        <taxon>Eukaryota</taxon>
        <taxon>Metazoa</taxon>
        <taxon>Spiralia</taxon>
        <taxon>Lophotrochozoa</taxon>
        <taxon>Mollusca</taxon>
        <taxon>Bivalvia</taxon>
        <taxon>Autobranchia</taxon>
        <taxon>Pteriomorphia</taxon>
        <taxon>Arcoida</taxon>
        <taxon>Arcoidea</taxon>
        <taxon>Arcidae</taxon>
        <taxon>Tegillarca</taxon>
    </lineage>
</organism>
<accession>A0ABQ9EJR8</accession>
<evidence type="ECO:0000313" key="2">
    <source>
        <dbReference type="Proteomes" id="UP001217089"/>
    </source>
</evidence>
<name>A0ABQ9EJR8_TEGGR</name>
<gene>
    <name evidence="1" type="ORF">KUTeg_017770</name>
</gene>